<feature type="transmembrane region" description="Helical" evidence="1">
    <location>
        <begin position="166"/>
        <end position="183"/>
    </location>
</feature>
<dbReference type="RefSeq" id="WP_265992510.1">
    <property type="nucleotide sequence ID" value="NZ_CP110973.1"/>
</dbReference>
<feature type="transmembrane region" description="Helical" evidence="1">
    <location>
        <begin position="141"/>
        <end position="159"/>
    </location>
</feature>
<keyword evidence="3" id="KW-1185">Reference proteome</keyword>
<dbReference type="Proteomes" id="UP001597116">
    <property type="component" value="Unassembled WGS sequence"/>
</dbReference>
<feature type="transmembrane region" description="Helical" evidence="1">
    <location>
        <begin position="189"/>
        <end position="208"/>
    </location>
</feature>
<sequence>MSESHEHLQTLTEIRSLMERSSKFLSLSGLSGVSAGIVALLGAGAAYVRLQNNHLTLLSYERISRLNGPARQEMVDFLILDGTAVLVMALLLGIFFTVRKARRQGQSVWNSTSKRLLWALMVPLVAGGIFCLALIRFNLIWLTFPATLIFYGMALCSGSKYTVRDVEYLGLSEILLGLLALFWTGYSLLTWAVGFGLLHIIYGTVMYLKYERDERKR</sequence>
<organism evidence="2 3">
    <name type="scientific">Larkinella insperata</name>
    <dbReference type="NCBI Taxonomy" id="332158"/>
    <lineage>
        <taxon>Bacteria</taxon>
        <taxon>Pseudomonadati</taxon>
        <taxon>Bacteroidota</taxon>
        <taxon>Cytophagia</taxon>
        <taxon>Cytophagales</taxon>
        <taxon>Spirosomataceae</taxon>
        <taxon>Larkinella</taxon>
    </lineage>
</organism>
<comment type="caution">
    <text evidence="2">The sequence shown here is derived from an EMBL/GenBank/DDBJ whole genome shotgun (WGS) entry which is preliminary data.</text>
</comment>
<accession>A0ABW3QAV2</accession>
<keyword evidence="1" id="KW-0472">Membrane</keyword>
<evidence type="ECO:0000313" key="2">
    <source>
        <dbReference type="EMBL" id="MFD1142005.1"/>
    </source>
</evidence>
<dbReference type="EMBL" id="JBHTLP010000008">
    <property type="protein sequence ID" value="MFD1142005.1"/>
    <property type="molecule type" value="Genomic_DNA"/>
</dbReference>
<reference evidence="3" key="1">
    <citation type="journal article" date="2019" name="Int. J. Syst. Evol. Microbiol.">
        <title>The Global Catalogue of Microorganisms (GCM) 10K type strain sequencing project: providing services to taxonomists for standard genome sequencing and annotation.</title>
        <authorList>
            <consortium name="The Broad Institute Genomics Platform"/>
            <consortium name="The Broad Institute Genome Sequencing Center for Infectious Disease"/>
            <person name="Wu L."/>
            <person name="Ma J."/>
        </authorList>
    </citation>
    <scope>NUCLEOTIDE SEQUENCE [LARGE SCALE GENOMIC DNA]</scope>
    <source>
        <strain evidence="3">CCUG 55608</strain>
    </source>
</reference>
<evidence type="ECO:0000313" key="3">
    <source>
        <dbReference type="Proteomes" id="UP001597116"/>
    </source>
</evidence>
<protein>
    <submittedName>
        <fullName evidence="2">Uncharacterized protein</fullName>
    </submittedName>
</protein>
<feature type="transmembrane region" description="Helical" evidence="1">
    <location>
        <begin position="116"/>
        <end position="135"/>
    </location>
</feature>
<keyword evidence="1" id="KW-0812">Transmembrane</keyword>
<feature type="transmembrane region" description="Helical" evidence="1">
    <location>
        <begin position="24"/>
        <end position="48"/>
    </location>
</feature>
<gene>
    <name evidence="2" type="ORF">ACFQ4C_12835</name>
</gene>
<feature type="transmembrane region" description="Helical" evidence="1">
    <location>
        <begin position="77"/>
        <end position="96"/>
    </location>
</feature>
<proteinExistence type="predicted"/>
<evidence type="ECO:0000256" key="1">
    <source>
        <dbReference type="SAM" id="Phobius"/>
    </source>
</evidence>
<keyword evidence="1" id="KW-1133">Transmembrane helix</keyword>
<name>A0ABW3QAV2_9BACT</name>